<reference evidence="6" key="1">
    <citation type="journal article" date="2014" name="Int. J. Syst. Evol. Microbiol.">
        <title>Complete genome sequence of Corynebacterium casei LMG S-19264T (=DSM 44701T), isolated from a smear-ripened cheese.</title>
        <authorList>
            <consortium name="US DOE Joint Genome Institute (JGI-PGF)"/>
            <person name="Walter F."/>
            <person name="Albersmeier A."/>
            <person name="Kalinowski J."/>
            <person name="Ruckert C."/>
        </authorList>
    </citation>
    <scope>NUCLEOTIDE SEQUENCE</scope>
    <source>
        <strain evidence="6">CGMCC 1.15447</strain>
    </source>
</reference>
<feature type="domain" description="Sulfatase N-terminal" evidence="5">
    <location>
        <begin position="41"/>
        <end position="399"/>
    </location>
</feature>
<dbReference type="PANTHER" id="PTHR42693">
    <property type="entry name" value="ARYLSULFATASE FAMILY MEMBER"/>
    <property type="match status" value="1"/>
</dbReference>
<keyword evidence="7" id="KW-1185">Reference proteome</keyword>
<dbReference type="Gene3D" id="3.40.720.10">
    <property type="entry name" value="Alkaline Phosphatase, subunit A"/>
    <property type="match status" value="1"/>
</dbReference>
<protein>
    <submittedName>
        <fullName evidence="6">Choline-sulfatase</fullName>
    </submittedName>
</protein>
<accession>A0A916RIY4</accession>
<dbReference type="Pfam" id="PF00884">
    <property type="entry name" value="Sulfatase"/>
    <property type="match status" value="1"/>
</dbReference>
<evidence type="ECO:0000256" key="2">
    <source>
        <dbReference type="ARBA" id="ARBA00022723"/>
    </source>
</evidence>
<evidence type="ECO:0000313" key="7">
    <source>
        <dbReference type="Proteomes" id="UP000648801"/>
    </source>
</evidence>
<gene>
    <name evidence="6" type="ORF">GCM10011507_06970</name>
</gene>
<dbReference type="GO" id="GO:0046872">
    <property type="term" value="F:metal ion binding"/>
    <property type="evidence" value="ECO:0007669"/>
    <property type="project" value="UniProtKB-KW"/>
</dbReference>
<dbReference type="NCBIfam" id="NF010322">
    <property type="entry name" value="PRK13759.1"/>
    <property type="match status" value="1"/>
</dbReference>
<evidence type="ECO:0000256" key="3">
    <source>
        <dbReference type="ARBA" id="ARBA00022801"/>
    </source>
</evidence>
<evidence type="ECO:0000313" key="6">
    <source>
        <dbReference type="EMBL" id="GGA58202.1"/>
    </source>
</evidence>
<dbReference type="AlphaFoldDB" id="A0A916RIY4"/>
<proteinExistence type="inferred from homology"/>
<comment type="caution">
    <text evidence="6">The sequence shown here is derived from an EMBL/GenBank/DDBJ whole genome shotgun (WGS) entry which is preliminary data.</text>
</comment>
<sequence>MNRRHFVGLSGAALFGTGLDAVSQPQATPRYTPSTVKRDRPNILLLMADQWRGDCMGAYGNKAISTPNLDHLAKEGIRFTSAYSCTPTCTPARSALLTGMGPWRNGLLGYGHMASNLYPVEKARAMSAAGYYTTSIGKNHYYPIRNAHGYHHLVCDEHCSYWFHTEQSQAEGSWEERCDYEAWFWSQVPDKDPHATGLGWNDHRGIPFVYPEELHATHWTGETAVRFLSGYERPEPFFLKVSFIRPHSPYDAPERFFKMYEDRELPAPEAGDWAKKYEPRSSDRDDLWHGKLSADEMRRSRQGYYGSISFVDEQIGRILEVLDKRKLLDETLVLFISDHGDMLGDQNLWRKGYGYEQSAHVPMLMRPAAGMGLGPAGQVITNPVELRDILPTCLDAAGASIPESIEGKSLLQLVRTKGEGWREYIDLEHNICYSPEIHWNGLTDGRWKYLYHAMHGEEQLFHLENDPHELKDLSGNVEFAPQLQLWRQRLVAHLEERGEDWVKDGKLVPRPKGMLLSPNFPGYAPADDMLKKVAWGA</sequence>
<organism evidence="6 7">
    <name type="scientific">Edaphobacter acidisoli</name>
    <dbReference type="NCBI Taxonomy" id="2040573"/>
    <lineage>
        <taxon>Bacteria</taxon>
        <taxon>Pseudomonadati</taxon>
        <taxon>Acidobacteriota</taxon>
        <taxon>Terriglobia</taxon>
        <taxon>Terriglobales</taxon>
        <taxon>Acidobacteriaceae</taxon>
        <taxon>Edaphobacter</taxon>
    </lineage>
</organism>
<dbReference type="Proteomes" id="UP000648801">
    <property type="component" value="Unassembled WGS sequence"/>
</dbReference>
<dbReference type="PROSITE" id="PS00523">
    <property type="entry name" value="SULFATASE_1"/>
    <property type="match status" value="1"/>
</dbReference>
<keyword evidence="3" id="KW-0378">Hydrolase</keyword>
<reference evidence="6" key="2">
    <citation type="submission" date="2020-09" db="EMBL/GenBank/DDBJ databases">
        <authorList>
            <person name="Sun Q."/>
            <person name="Zhou Y."/>
        </authorList>
    </citation>
    <scope>NUCLEOTIDE SEQUENCE</scope>
    <source>
        <strain evidence="6">CGMCC 1.15447</strain>
    </source>
</reference>
<evidence type="ECO:0000259" key="5">
    <source>
        <dbReference type="Pfam" id="PF00884"/>
    </source>
</evidence>
<dbReference type="InterPro" id="IPR000917">
    <property type="entry name" value="Sulfatase_N"/>
</dbReference>
<dbReference type="InterPro" id="IPR024607">
    <property type="entry name" value="Sulfatase_CS"/>
</dbReference>
<evidence type="ECO:0000256" key="1">
    <source>
        <dbReference type="ARBA" id="ARBA00008779"/>
    </source>
</evidence>
<dbReference type="RefSeq" id="WP_188757914.1">
    <property type="nucleotide sequence ID" value="NZ_BMJB01000001.1"/>
</dbReference>
<keyword evidence="2" id="KW-0479">Metal-binding</keyword>
<dbReference type="EMBL" id="BMJB01000001">
    <property type="protein sequence ID" value="GGA58202.1"/>
    <property type="molecule type" value="Genomic_DNA"/>
</dbReference>
<dbReference type="PANTHER" id="PTHR42693:SF53">
    <property type="entry name" value="ENDO-4-O-SULFATASE"/>
    <property type="match status" value="1"/>
</dbReference>
<name>A0A916RIY4_9BACT</name>
<comment type="similarity">
    <text evidence="1">Belongs to the sulfatase family.</text>
</comment>
<dbReference type="SUPFAM" id="SSF53649">
    <property type="entry name" value="Alkaline phosphatase-like"/>
    <property type="match status" value="1"/>
</dbReference>
<dbReference type="InterPro" id="IPR050738">
    <property type="entry name" value="Sulfatase"/>
</dbReference>
<keyword evidence="4" id="KW-0106">Calcium</keyword>
<dbReference type="GO" id="GO:0004065">
    <property type="term" value="F:arylsulfatase activity"/>
    <property type="evidence" value="ECO:0007669"/>
    <property type="project" value="TreeGrafter"/>
</dbReference>
<dbReference type="InterPro" id="IPR017850">
    <property type="entry name" value="Alkaline_phosphatase_core_sf"/>
</dbReference>
<evidence type="ECO:0000256" key="4">
    <source>
        <dbReference type="ARBA" id="ARBA00022837"/>
    </source>
</evidence>